<dbReference type="InterPro" id="IPR025965">
    <property type="entry name" value="FlgD/Vpr_Ig-like"/>
</dbReference>
<dbReference type="RefSeq" id="WP_091962522.1">
    <property type="nucleotide sequence ID" value="NZ_FOLH01000003.1"/>
</dbReference>
<evidence type="ECO:0000256" key="4">
    <source>
        <dbReference type="ARBA" id="ARBA00024746"/>
    </source>
</evidence>
<dbReference type="Gene3D" id="2.30.30.910">
    <property type="match status" value="1"/>
</dbReference>
<dbReference type="AlphaFoldDB" id="A0A1I1HAY7"/>
<evidence type="ECO:0000313" key="8">
    <source>
        <dbReference type="EMBL" id="SFC20885.1"/>
    </source>
</evidence>
<comment type="similarity">
    <text evidence="1 5">Belongs to the FlgD family.</text>
</comment>
<dbReference type="OrthoDB" id="9785233at2"/>
<keyword evidence="9" id="KW-1185">Reference proteome</keyword>
<dbReference type="InterPro" id="IPR005648">
    <property type="entry name" value="FlgD"/>
</dbReference>
<dbReference type="GO" id="GO:0044781">
    <property type="term" value="P:bacterial-type flagellum organization"/>
    <property type="evidence" value="ECO:0007669"/>
    <property type="project" value="UniProtKB-UniRule"/>
</dbReference>
<evidence type="ECO:0000256" key="5">
    <source>
        <dbReference type="RuleBase" id="RU362076"/>
    </source>
</evidence>
<feature type="domain" description="FlgD/Vpr Ig-like" evidence="6">
    <location>
        <begin position="109"/>
        <end position="180"/>
    </location>
</feature>
<evidence type="ECO:0000313" key="9">
    <source>
        <dbReference type="Proteomes" id="UP000199058"/>
    </source>
</evidence>
<keyword evidence="8" id="KW-0282">Flagellum</keyword>
<comment type="function">
    <text evidence="4 5">Required for flagellar hook formation. May act as a scaffolding protein.</text>
</comment>
<evidence type="ECO:0000259" key="7">
    <source>
        <dbReference type="Pfam" id="PF13861"/>
    </source>
</evidence>
<name>A0A1I1HAY7_9GAMM</name>
<protein>
    <recommendedName>
        <fullName evidence="2 5">Basal-body rod modification protein FlgD</fullName>
    </recommendedName>
</protein>
<dbReference type="Pfam" id="PF03963">
    <property type="entry name" value="FlgD"/>
    <property type="match status" value="1"/>
</dbReference>
<keyword evidence="8" id="KW-0969">Cilium</keyword>
<dbReference type="Pfam" id="PF13861">
    <property type="entry name" value="FLgD_tudor"/>
    <property type="match status" value="1"/>
</dbReference>
<keyword evidence="3 5" id="KW-1005">Bacterial flagellum biogenesis</keyword>
<organism evidence="8 9">
    <name type="scientific">Marinospirillum celere</name>
    <dbReference type="NCBI Taxonomy" id="1122252"/>
    <lineage>
        <taxon>Bacteria</taxon>
        <taxon>Pseudomonadati</taxon>
        <taxon>Pseudomonadota</taxon>
        <taxon>Gammaproteobacteria</taxon>
        <taxon>Oceanospirillales</taxon>
        <taxon>Oceanospirillaceae</taxon>
        <taxon>Marinospirillum</taxon>
    </lineage>
</organism>
<evidence type="ECO:0000256" key="1">
    <source>
        <dbReference type="ARBA" id="ARBA00010577"/>
    </source>
</evidence>
<evidence type="ECO:0000256" key="3">
    <source>
        <dbReference type="ARBA" id="ARBA00022795"/>
    </source>
</evidence>
<dbReference type="InterPro" id="IPR025963">
    <property type="entry name" value="FLgD_Tudor"/>
</dbReference>
<reference evidence="8 9" key="1">
    <citation type="submission" date="2016-10" db="EMBL/GenBank/DDBJ databases">
        <authorList>
            <person name="de Groot N.N."/>
        </authorList>
    </citation>
    <scope>NUCLEOTIDE SEQUENCE [LARGE SCALE GENOMIC DNA]</scope>
    <source>
        <strain evidence="8 9">DSM 18438</strain>
    </source>
</reference>
<proteinExistence type="inferred from homology"/>
<dbReference type="Gene3D" id="2.60.40.4070">
    <property type="match status" value="1"/>
</dbReference>
<dbReference type="EMBL" id="FOLH01000003">
    <property type="protein sequence ID" value="SFC20885.1"/>
    <property type="molecule type" value="Genomic_DNA"/>
</dbReference>
<evidence type="ECO:0000259" key="6">
    <source>
        <dbReference type="Pfam" id="PF13860"/>
    </source>
</evidence>
<accession>A0A1I1HAY7</accession>
<feature type="domain" description="FlgD Tudor-like" evidence="7">
    <location>
        <begin position="88"/>
        <end position="226"/>
    </location>
</feature>
<gene>
    <name evidence="8" type="ORF">SAMN05660443_1896</name>
</gene>
<dbReference type="Pfam" id="PF13860">
    <property type="entry name" value="FlgD_ig"/>
    <property type="match status" value="1"/>
</dbReference>
<dbReference type="Proteomes" id="UP000199058">
    <property type="component" value="Unassembled WGS sequence"/>
</dbReference>
<sequence>MSIDKTDFYQNLQVDNQRREASKAKSNDELGKDEFMKLLITQLENQDPLEPTDNTEFIAQLAQFSSLEGISNMSASLEGFGQTLASTQALQASTLVGRQVQVLADYTNLEEGKPVKGTIDLPQSSQEVFVAVYTGGGEYIGDIGLGSRDKGEVAFEWDGLDTDGEPFPPGNYQFRAFAYQDGKPEQQDLYLARNVSSVALNSGRSGGDIMLNISGMDKPVALKDVKVIN</sequence>
<dbReference type="STRING" id="1122252.SAMN05660443_1896"/>
<evidence type="ECO:0000256" key="2">
    <source>
        <dbReference type="ARBA" id="ARBA00016013"/>
    </source>
</evidence>
<keyword evidence="8" id="KW-0966">Cell projection</keyword>